<evidence type="ECO:0000313" key="3">
    <source>
        <dbReference type="Proteomes" id="UP001331561"/>
    </source>
</evidence>
<comment type="caution">
    <text evidence="2">The sequence shown here is derived from an EMBL/GenBank/DDBJ whole genome shotgun (WGS) entry which is preliminary data.</text>
</comment>
<proteinExistence type="predicted"/>
<dbReference type="EMBL" id="JAYXHS010000002">
    <property type="protein sequence ID" value="MEC5386108.1"/>
    <property type="molecule type" value="Genomic_DNA"/>
</dbReference>
<dbReference type="SUPFAM" id="SSF53756">
    <property type="entry name" value="UDP-Glycosyltransferase/glycogen phosphorylase"/>
    <property type="match status" value="1"/>
</dbReference>
<evidence type="ECO:0000259" key="1">
    <source>
        <dbReference type="Pfam" id="PF13439"/>
    </source>
</evidence>
<reference evidence="2 3" key="1">
    <citation type="submission" date="2024-01" db="EMBL/GenBank/DDBJ databases">
        <title>Uliginosibacterium soil sp. nov.</title>
        <authorList>
            <person name="Lv Y."/>
        </authorList>
    </citation>
    <scope>NUCLEOTIDE SEQUENCE [LARGE SCALE GENOMIC DNA]</scope>
    <source>
        <strain evidence="2 3">H3</strain>
    </source>
</reference>
<name>A0ABU6K2S2_9RHOO</name>
<dbReference type="Pfam" id="PF13439">
    <property type="entry name" value="Glyco_transf_4"/>
    <property type="match status" value="1"/>
</dbReference>
<dbReference type="CDD" id="cd03814">
    <property type="entry name" value="GT4-like"/>
    <property type="match status" value="1"/>
</dbReference>
<dbReference type="RefSeq" id="WP_327599083.1">
    <property type="nucleotide sequence ID" value="NZ_JAYXHS010000002.1"/>
</dbReference>
<dbReference type="Pfam" id="PF13692">
    <property type="entry name" value="Glyco_trans_1_4"/>
    <property type="match status" value="1"/>
</dbReference>
<keyword evidence="2" id="KW-0808">Transferase</keyword>
<keyword evidence="2" id="KW-0328">Glycosyltransferase</keyword>
<evidence type="ECO:0000313" key="2">
    <source>
        <dbReference type="EMBL" id="MEC5386108.1"/>
    </source>
</evidence>
<dbReference type="PANTHER" id="PTHR45947">
    <property type="entry name" value="SULFOQUINOVOSYL TRANSFERASE SQD2"/>
    <property type="match status" value="1"/>
</dbReference>
<keyword evidence="3" id="KW-1185">Reference proteome</keyword>
<dbReference type="Proteomes" id="UP001331561">
    <property type="component" value="Unassembled WGS sequence"/>
</dbReference>
<dbReference type="Gene3D" id="3.40.50.2000">
    <property type="entry name" value="Glycogen Phosphorylase B"/>
    <property type="match status" value="2"/>
</dbReference>
<dbReference type="PANTHER" id="PTHR45947:SF3">
    <property type="entry name" value="SULFOQUINOVOSYL TRANSFERASE SQD2"/>
    <property type="match status" value="1"/>
</dbReference>
<feature type="domain" description="Glycosyltransferase subfamily 4-like N-terminal" evidence="1">
    <location>
        <begin position="28"/>
        <end position="190"/>
    </location>
</feature>
<accession>A0ABU6K2S2</accession>
<dbReference type="EC" id="2.4.-.-" evidence="2"/>
<organism evidence="2 3">
    <name type="scientific">Uliginosibacterium silvisoli</name>
    <dbReference type="NCBI Taxonomy" id="3114758"/>
    <lineage>
        <taxon>Bacteria</taxon>
        <taxon>Pseudomonadati</taxon>
        <taxon>Pseudomonadota</taxon>
        <taxon>Betaproteobacteria</taxon>
        <taxon>Rhodocyclales</taxon>
        <taxon>Zoogloeaceae</taxon>
        <taxon>Uliginosibacterium</taxon>
    </lineage>
</organism>
<dbReference type="InterPro" id="IPR028098">
    <property type="entry name" value="Glyco_trans_4-like_N"/>
</dbReference>
<sequence>MTSDLPQTPLLGTLRVALVTETWPPEMNGVAMTVSRLVEGLRQRGHHVDVVRPRQKSDATQSTSDVLVRGLPLPGYSGLQFGLTANRQLRKLWQGTRPDVVHIVTEGPLGWSALWQANALKLPVTSSYHTHFDGYSKHYNAGFIKPIVSGFLQRFHRRTLSTMAPTRVIVDSLTQARVPGARVLGRGVDTVLFDPARRSSELRAAWGASDDSLVVTNVGRLAAEKNLKLAARAFEAIRAAHPSARMVWVGDGPSRAALERSFPEHVFSGAKRGEELAAHYASADIFLFPSLTETYGNVVPEAMASGLGVVAYRDAAAAELIRDREQGLTVNAGDEDAFMAAACRMADDSKLLAQCRHAARSRVEPITWAAVVAEFESILRAAANDELSASIPPGIQPALT</sequence>
<protein>
    <submittedName>
        <fullName evidence="2">Glycosyltransferase family 1 protein</fullName>
        <ecNumber evidence="2">2.4.-.-</ecNumber>
    </submittedName>
</protein>
<gene>
    <name evidence="2" type="ORF">VVD49_10250</name>
</gene>
<dbReference type="GO" id="GO:0016757">
    <property type="term" value="F:glycosyltransferase activity"/>
    <property type="evidence" value="ECO:0007669"/>
    <property type="project" value="UniProtKB-KW"/>
</dbReference>
<dbReference type="InterPro" id="IPR050194">
    <property type="entry name" value="Glycosyltransferase_grp1"/>
</dbReference>